<keyword evidence="6" id="KW-0029">Amino-acid transport</keyword>
<organism evidence="10 11">
    <name type="scientific">Sphingobacterium yanglingense</name>
    <dbReference type="NCBI Taxonomy" id="1437280"/>
    <lineage>
        <taxon>Bacteria</taxon>
        <taxon>Pseudomonadati</taxon>
        <taxon>Bacteroidota</taxon>
        <taxon>Sphingobacteriia</taxon>
        <taxon>Sphingobacteriales</taxon>
        <taxon>Sphingobacteriaceae</taxon>
        <taxon>Sphingobacterium</taxon>
    </lineage>
</organism>
<evidence type="ECO:0000256" key="7">
    <source>
        <dbReference type="ARBA" id="ARBA00022989"/>
    </source>
</evidence>
<feature type="transmembrane region" description="Helical" evidence="9">
    <location>
        <begin position="341"/>
        <end position="360"/>
    </location>
</feature>
<dbReference type="GO" id="GO:0015820">
    <property type="term" value="P:L-leucine transport"/>
    <property type="evidence" value="ECO:0007669"/>
    <property type="project" value="TreeGrafter"/>
</dbReference>
<keyword evidence="3" id="KW-0813">Transport</keyword>
<feature type="transmembrane region" description="Helical" evidence="9">
    <location>
        <begin position="276"/>
        <end position="299"/>
    </location>
</feature>
<dbReference type="Pfam" id="PF05525">
    <property type="entry name" value="Branch_AA_trans"/>
    <property type="match status" value="1"/>
</dbReference>
<evidence type="ECO:0000256" key="1">
    <source>
        <dbReference type="ARBA" id="ARBA00004651"/>
    </source>
</evidence>
<feature type="transmembrane region" description="Helical" evidence="9">
    <location>
        <begin position="187"/>
        <end position="209"/>
    </location>
</feature>
<accession>A0A4R6WCN6</accession>
<dbReference type="PANTHER" id="PTHR30588:SF0">
    <property type="entry name" value="BRANCHED-CHAIN AMINO ACID PERMEASE BRNQ"/>
    <property type="match status" value="1"/>
</dbReference>
<dbReference type="GO" id="GO:0015818">
    <property type="term" value="P:isoleucine transport"/>
    <property type="evidence" value="ECO:0007669"/>
    <property type="project" value="TreeGrafter"/>
</dbReference>
<dbReference type="AlphaFoldDB" id="A0A4R6WCN6"/>
<dbReference type="RefSeq" id="WP_162850142.1">
    <property type="nucleotide sequence ID" value="NZ_SNYV01000016.1"/>
</dbReference>
<evidence type="ECO:0000313" key="10">
    <source>
        <dbReference type="EMBL" id="TDQ75708.1"/>
    </source>
</evidence>
<feature type="transmembrane region" description="Helical" evidence="9">
    <location>
        <begin position="7"/>
        <end position="30"/>
    </location>
</feature>
<comment type="caution">
    <text evidence="10">The sequence shown here is derived from an EMBL/GenBank/DDBJ whole genome shotgun (WGS) entry which is preliminary data.</text>
</comment>
<feature type="transmembrane region" description="Helical" evidence="9">
    <location>
        <begin position="78"/>
        <end position="97"/>
    </location>
</feature>
<dbReference type="GO" id="GO:0015188">
    <property type="term" value="F:L-isoleucine transmembrane transporter activity"/>
    <property type="evidence" value="ECO:0007669"/>
    <property type="project" value="TreeGrafter"/>
</dbReference>
<feature type="transmembrane region" description="Helical" evidence="9">
    <location>
        <begin position="367"/>
        <end position="388"/>
    </location>
</feature>
<sequence>MKKYKDILTIGFALFAMFFGAGNLLLPPFIGLQIGAHITVTILAFGLTGIILPFFGILSIVQSGSSFHDLGNRIHPQLAPILGSIIMLCIGPLIAIPRTAATTYEIAVLPSFPDFNPIWSSILFFAATWGLTIVPSKVVDIIGNFFTPLLLLLLLALIVLGIVQPQADYSPSSLSTLEAFSLGFTEGYQTLDVFASVIFAGIIISAAKSKGYTSVKEKNKVVIISGIVSASCLFLIYGGLVYLGATSGVTDKDIPRSLLLIQIAQQILGPYGMLGIALSIGLACLTTAIAVTSAVGTFFSQLSGGRLSYKLIVTICCILSAAFAVKGVDSIIQFAYPPLAFAYPIVITLVLYIVLFGRFIKSKLPYIGALIASTTVAVLNVIKVLGLWSTDFLTIWNKIPLFDIDLGWVIPSIIGFLTGYIISLIQAKKITPNQS</sequence>
<feature type="transmembrane region" description="Helical" evidence="9">
    <location>
        <begin position="221"/>
        <end position="245"/>
    </location>
</feature>
<dbReference type="PANTHER" id="PTHR30588">
    <property type="entry name" value="BRANCHED-CHAIN AMINO ACID TRANSPORT SYSTEM 2 CARRIER PROTEIN"/>
    <property type="match status" value="1"/>
</dbReference>
<evidence type="ECO:0000256" key="2">
    <source>
        <dbReference type="ARBA" id="ARBA00008540"/>
    </source>
</evidence>
<dbReference type="GO" id="GO:0005304">
    <property type="term" value="F:L-valine transmembrane transporter activity"/>
    <property type="evidence" value="ECO:0007669"/>
    <property type="project" value="TreeGrafter"/>
</dbReference>
<reference evidence="10 11" key="1">
    <citation type="submission" date="2019-03" db="EMBL/GenBank/DDBJ databases">
        <title>Genomic Encyclopedia of Archaeal and Bacterial Type Strains, Phase II (KMG-II): from individual species to whole genera.</title>
        <authorList>
            <person name="Goeker M."/>
        </authorList>
    </citation>
    <scope>NUCLEOTIDE SEQUENCE [LARGE SCALE GENOMIC DNA]</scope>
    <source>
        <strain evidence="10 11">DSM 28353</strain>
    </source>
</reference>
<keyword evidence="8 9" id="KW-0472">Membrane</keyword>
<evidence type="ECO:0000256" key="8">
    <source>
        <dbReference type="ARBA" id="ARBA00023136"/>
    </source>
</evidence>
<protein>
    <submittedName>
        <fullName evidence="10">LIVCS family branched-chain amino acid:cation transporter</fullName>
    </submittedName>
</protein>
<dbReference type="Proteomes" id="UP000295292">
    <property type="component" value="Unassembled WGS sequence"/>
</dbReference>
<gene>
    <name evidence="10" type="ORF">CLV99_3402</name>
</gene>
<feature type="transmembrane region" description="Helical" evidence="9">
    <location>
        <begin position="146"/>
        <end position="167"/>
    </location>
</feature>
<dbReference type="InterPro" id="IPR004685">
    <property type="entry name" value="Brnchd-chn_aa_trnsp_Livcs"/>
</dbReference>
<evidence type="ECO:0000256" key="6">
    <source>
        <dbReference type="ARBA" id="ARBA00022970"/>
    </source>
</evidence>
<name>A0A4R6WCN6_9SPHI</name>
<evidence type="ECO:0000256" key="5">
    <source>
        <dbReference type="ARBA" id="ARBA00022692"/>
    </source>
</evidence>
<feature type="transmembrane region" description="Helical" evidence="9">
    <location>
        <begin position="408"/>
        <end position="427"/>
    </location>
</feature>
<dbReference type="GO" id="GO:0015190">
    <property type="term" value="F:L-leucine transmembrane transporter activity"/>
    <property type="evidence" value="ECO:0007669"/>
    <property type="project" value="TreeGrafter"/>
</dbReference>
<feature type="transmembrane region" description="Helical" evidence="9">
    <location>
        <begin position="36"/>
        <end position="58"/>
    </location>
</feature>
<evidence type="ECO:0000313" key="11">
    <source>
        <dbReference type="Proteomes" id="UP000295292"/>
    </source>
</evidence>
<keyword evidence="5 9" id="KW-0812">Transmembrane</keyword>
<dbReference type="NCBIfam" id="TIGR00796">
    <property type="entry name" value="livcs"/>
    <property type="match status" value="1"/>
</dbReference>
<evidence type="ECO:0000256" key="4">
    <source>
        <dbReference type="ARBA" id="ARBA00022475"/>
    </source>
</evidence>
<proteinExistence type="inferred from homology"/>
<keyword evidence="4" id="KW-1003">Cell membrane</keyword>
<dbReference type="GO" id="GO:0005886">
    <property type="term" value="C:plasma membrane"/>
    <property type="evidence" value="ECO:0007669"/>
    <property type="project" value="UniProtKB-SubCell"/>
</dbReference>
<feature type="transmembrane region" description="Helical" evidence="9">
    <location>
        <begin position="117"/>
        <end position="134"/>
    </location>
</feature>
<feature type="transmembrane region" description="Helical" evidence="9">
    <location>
        <begin position="311"/>
        <end position="335"/>
    </location>
</feature>
<comment type="similarity">
    <text evidence="2">Belongs to the branched chain amino acid transporter family.</text>
</comment>
<evidence type="ECO:0000256" key="9">
    <source>
        <dbReference type="SAM" id="Phobius"/>
    </source>
</evidence>
<evidence type="ECO:0000256" key="3">
    <source>
        <dbReference type="ARBA" id="ARBA00022448"/>
    </source>
</evidence>
<comment type="subcellular location">
    <subcellularLocation>
        <location evidence="1">Cell membrane</location>
        <topology evidence="1">Multi-pass membrane protein</topology>
    </subcellularLocation>
</comment>
<keyword evidence="7 9" id="KW-1133">Transmembrane helix</keyword>
<keyword evidence="11" id="KW-1185">Reference proteome</keyword>
<dbReference type="EMBL" id="SNYV01000016">
    <property type="protein sequence ID" value="TDQ75708.1"/>
    <property type="molecule type" value="Genomic_DNA"/>
</dbReference>